<evidence type="ECO:0000313" key="3">
    <source>
        <dbReference type="Proteomes" id="UP001251528"/>
    </source>
</evidence>
<keyword evidence="3" id="KW-1185">Reference proteome</keyword>
<comment type="caution">
    <text evidence="2">The sequence shown here is derived from an EMBL/GenBank/DDBJ whole genome shotgun (WGS) entry which is preliminary data.</text>
</comment>
<reference evidence="2" key="1">
    <citation type="submission" date="2023-06" db="EMBL/GenBank/DDBJ databases">
        <title>Conoideocrella luteorostrata (Hypocreales: Clavicipitaceae), a potential biocontrol fungus for elongate hemlock scale in United States Christmas tree production areas.</title>
        <authorList>
            <person name="Barrett H."/>
            <person name="Lovett B."/>
            <person name="Macias A.M."/>
            <person name="Stajich J.E."/>
            <person name="Kasson M.T."/>
        </authorList>
    </citation>
    <scope>NUCLEOTIDE SEQUENCE</scope>
    <source>
        <strain evidence="2">ARSEF 14590</strain>
    </source>
</reference>
<organism evidence="2 3">
    <name type="scientific">Conoideocrella luteorostrata</name>
    <dbReference type="NCBI Taxonomy" id="1105319"/>
    <lineage>
        <taxon>Eukaryota</taxon>
        <taxon>Fungi</taxon>
        <taxon>Dikarya</taxon>
        <taxon>Ascomycota</taxon>
        <taxon>Pezizomycotina</taxon>
        <taxon>Sordariomycetes</taxon>
        <taxon>Hypocreomycetidae</taxon>
        <taxon>Hypocreales</taxon>
        <taxon>Clavicipitaceae</taxon>
        <taxon>Conoideocrella</taxon>
    </lineage>
</organism>
<keyword evidence="1" id="KW-0560">Oxidoreductase</keyword>
<sequence>MGFFYSQLFKTMPPPTGNYSGKTIIITGSNVGLGKEAARHFARLSAKRIILAVRSMDKGEAAKQDILNSLPPPQTVDIQVWQLDMASYANVQKFAARVNSELDRLDMFLANAGIASGEYRVIEDNESMITVNVVSTFLLAALVLPKLKESAARFGIRPALTITSSDVHGHAPGFVEHAAASAAANQSVFALANDKAVAEKNWDEQYPISKLLEVLAVRAIAEQSPADKFPVTINTVNPGLCHSELSRESPGWGFWLMRQIIARSAEAGSRNLVHAASKGAESHGQYVTDCEVSEPAALATGEKGKIVQDKMWKELVKKLETIKPGISLQFSS</sequence>
<proteinExistence type="predicted"/>
<evidence type="ECO:0000313" key="2">
    <source>
        <dbReference type="EMBL" id="KAK2590689.1"/>
    </source>
</evidence>
<dbReference type="EMBL" id="JASWJB010000408">
    <property type="protein sequence ID" value="KAK2590689.1"/>
    <property type="molecule type" value="Genomic_DNA"/>
</dbReference>
<dbReference type="PANTHER" id="PTHR43157:SF31">
    <property type="entry name" value="PHOSPHATIDYLINOSITOL-GLYCAN BIOSYNTHESIS CLASS F PROTEIN"/>
    <property type="match status" value="1"/>
</dbReference>
<dbReference type="Proteomes" id="UP001251528">
    <property type="component" value="Unassembled WGS sequence"/>
</dbReference>
<protein>
    <submittedName>
        <fullName evidence="2">Short chain dehydrogenase/reductase dmxR8</fullName>
    </submittedName>
</protein>
<name>A0AAJ0CFK0_9HYPO</name>
<dbReference type="PANTHER" id="PTHR43157">
    <property type="entry name" value="PHOSPHATIDYLINOSITOL-GLYCAN BIOSYNTHESIS CLASS F PROTEIN-RELATED"/>
    <property type="match status" value="1"/>
</dbReference>
<dbReference type="InterPro" id="IPR036291">
    <property type="entry name" value="NAD(P)-bd_dom_sf"/>
</dbReference>
<dbReference type="Pfam" id="PF00106">
    <property type="entry name" value="adh_short"/>
    <property type="match status" value="1"/>
</dbReference>
<dbReference type="AlphaFoldDB" id="A0AAJ0CFK0"/>
<dbReference type="GO" id="GO:0016491">
    <property type="term" value="F:oxidoreductase activity"/>
    <property type="evidence" value="ECO:0007669"/>
    <property type="project" value="UniProtKB-KW"/>
</dbReference>
<dbReference type="Gene3D" id="3.40.50.720">
    <property type="entry name" value="NAD(P)-binding Rossmann-like Domain"/>
    <property type="match status" value="1"/>
</dbReference>
<accession>A0AAJ0CFK0</accession>
<gene>
    <name evidence="2" type="primary">DMXR8</name>
    <name evidence="2" type="ORF">QQS21_011629</name>
</gene>
<evidence type="ECO:0000256" key="1">
    <source>
        <dbReference type="ARBA" id="ARBA00023002"/>
    </source>
</evidence>
<dbReference type="PRINTS" id="PR00081">
    <property type="entry name" value="GDHRDH"/>
</dbReference>
<dbReference type="SUPFAM" id="SSF51735">
    <property type="entry name" value="NAD(P)-binding Rossmann-fold domains"/>
    <property type="match status" value="1"/>
</dbReference>
<dbReference type="InterPro" id="IPR002347">
    <property type="entry name" value="SDR_fam"/>
</dbReference>